<dbReference type="EMBL" id="CAJHJT010000001">
    <property type="protein sequence ID" value="CAD6993303.1"/>
    <property type="molecule type" value="Genomic_DNA"/>
</dbReference>
<organism evidence="1 2">
    <name type="scientific">Ceratitis capitata</name>
    <name type="common">Mediterranean fruit fly</name>
    <name type="synonym">Tephritis capitata</name>
    <dbReference type="NCBI Taxonomy" id="7213"/>
    <lineage>
        <taxon>Eukaryota</taxon>
        <taxon>Metazoa</taxon>
        <taxon>Ecdysozoa</taxon>
        <taxon>Arthropoda</taxon>
        <taxon>Hexapoda</taxon>
        <taxon>Insecta</taxon>
        <taxon>Pterygota</taxon>
        <taxon>Neoptera</taxon>
        <taxon>Endopterygota</taxon>
        <taxon>Diptera</taxon>
        <taxon>Brachycera</taxon>
        <taxon>Muscomorpha</taxon>
        <taxon>Tephritoidea</taxon>
        <taxon>Tephritidae</taxon>
        <taxon>Ceratitis</taxon>
        <taxon>Ceratitis</taxon>
    </lineage>
</organism>
<dbReference type="AlphaFoldDB" id="A0A811U7G1"/>
<accession>A0A811U7G1</accession>
<evidence type="ECO:0000313" key="1">
    <source>
        <dbReference type="EMBL" id="CAD6993303.1"/>
    </source>
</evidence>
<feature type="non-terminal residue" evidence="1">
    <location>
        <position position="1"/>
    </location>
</feature>
<evidence type="ECO:0000313" key="2">
    <source>
        <dbReference type="Proteomes" id="UP000606786"/>
    </source>
</evidence>
<name>A0A811U7G1_CERCA</name>
<dbReference type="Proteomes" id="UP000606786">
    <property type="component" value="Unassembled WGS sequence"/>
</dbReference>
<sequence length="79" mass="9460">RERAKRKSHHKRSEPKSITKSPLRILWRLLMTWAWRCQNARARHVFYSPILELVITINQQRTAPAQTTTNVKNRQKGNR</sequence>
<proteinExistence type="predicted"/>
<gene>
    <name evidence="1" type="ORF">CCAP1982_LOCUS2117</name>
</gene>
<keyword evidence="2" id="KW-1185">Reference proteome</keyword>
<protein>
    <submittedName>
        <fullName evidence="1">(Mediterranean fruit fly) hypothetical protein</fullName>
    </submittedName>
</protein>
<comment type="caution">
    <text evidence="1">The sequence shown here is derived from an EMBL/GenBank/DDBJ whole genome shotgun (WGS) entry which is preliminary data.</text>
</comment>
<reference evidence="1" key="1">
    <citation type="submission" date="2020-11" db="EMBL/GenBank/DDBJ databases">
        <authorList>
            <person name="Whitehead M."/>
        </authorList>
    </citation>
    <scope>NUCLEOTIDE SEQUENCE</scope>
    <source>
        <strain evidence="1">EGII</strain>
    </source>
</reference>